<gene>
    <name evidence="2" type="ORF">PIB30_080661</name>
</gene>
<evidence type="ECO:0000313" key="3">
    <source>
        <dbReference type="Proteomes" id="UP001341840"/>
    </source>
</evidence>
<dbReference type="EMBL" id="JASCZI010242836">
    <property type="protein sequence ID" value="MED6212175.1"/>
    <property type="molecule type" value="Genomic_DNA"/>
</dbReference>
<feature type="compositionally biased region" description="Basic and acidic residues" evidence="1">
    <location>
        <begin position="7"/>
        <end position="23"/>
    </location>
</feature>
<proteinExistence type="predicted"/>
<feature type="region of interest" description="Disordered" evidence="1">
    <location>
        <begin position="54"/>
        <end position="74"/>
    </location>
</feature>
<reference evidence="2 3" key="1">
    <citation type="journal article" date="2023" name="Plants (Basel)">
        <title>Bridging the Gap: Combining Genomics and Transcriptomics Approaches to Understand Stylosanthes scabra, an Orphan Legume from the Brazilian Caatinga.</title>
        <authorList>
            <person name="Ferreira-Neto J.R.C."/>
            <person name="da Silva M.D."/>
            <person name="Binneck E."/>
            <person name="de Melo N.F."/>
            <person name="da Silva R.H."/>
            <person name="de Melo A.L.T.M."/>
            <person name="Pandolfi V."/>
            <person name="Bustamante F.O."/>
            <person name="Brasileiro-Vidal A.C."/>
            <person name="Benko-Iseppon A.M."/>
        </authorList>
    </citation>
    <scope>NUCLEOTIDE SEQUENCE [LARGE SCALE GENOMIC DNA]</scope>
    <source>
        <tissue evidence="2">Leaves</tissue>
    </source>
</reference>
<organism evidence="2 3">
    <name type="scientific">Stylosanthes scabra</name>
    <dbReference type="NCBI Taxonomy" id="79078"/>
    <lineage>
        <taxon>Eukaryota</taxon>
        <taxon>Viridiplantae</taxon>
        <taxon>Streptophyta</taxon>
        <taxon>Embryophyta</taxon>
        <taxon>Tracheophyta</taxon>
        <taxon>Spermatophyta</taxon>
        <taxon>Magnoliopsida</taxon>
        <taxon>eudicotyledons</taxon>
        <taxon>Gunneridae</taxon>
        <taxon>Pentapetalae</taxon>
        <taxon>rosids</taxon>
        <taxon>fabids</taxon>
        <taxon>Fabales</taxon>
        <taxon>Fabaceae</taxon>
        <taxon>Papilionoideae</taxon>
        <taxon>50 kb inversion clade</taxon>
        <taxon>dalbergioids sensu lato</taxon>
        <taxon>Dalbergieae</taxon>
        <taxon>Pterocarpus clade</taxon>
        <taxon>Stylosanthes</taxon>
    </lineage>
</organism>
<feature type="region of interest" description="Disordered" evidence="1">
    <location>
        <begin position="98"/>
        <end position="142"/>
    </location>
</feature>
<sequence>MKPQNHGLKETKSYTKPNSRPDLKAQPYSLTIINGEDPSPLVVDCIGSEKQMIIQNPSGSYPSNHNNYASGTPESTGLHDLVELTGLTRPKFDKIDTGSNLNKFVSREQDQLMPNRPKKGTQFDRPQPILSRPSQTDFNRDV</sequence>
<name>A0ABU6YQG1_9FABA</name>
<evidence type="ECO:0000313" key="2">
    <source>
        <dbReference type="EMBL" id="MED6212175.1"/>
    </source>
</evidence>
<protein>
    <submittedName>
        <fullName evidence="2">Uncharacterized protein</fullName>
    </submittedName>
</protein>
<keyword evidence="3" id="KW-1185">Reference proteome</keyword>
<feature type="region of interest" description="Disordered" evidence="1">
    <location>
        <begin position="1"/>
        <end position="26"/>
    </location>
</feature>
<comment type="caution">
    <text evidence="2">The sequence shown here is derived from an EMBL/GenBank/DDBJ whole genome shotgun (WGS) entry which is preliminary data.</text>
</comment>
<accession>A0ABU6YQG1</accession>
<feature type="compositionally biased region" description="Polar residues" evidence="1">
    <location>
        <begin position="132"/>
        <end position="142"/>
    </location>
</feature>
<evidence type="ECO:0000256" key="1">
    <source>
        <dbReference type="SAM" id="MobiDB-lite"/>
    </source>
</evidence>
<dbReference type="Proteomes" id="UP001341840">
    <property type="component" value="Unassembled WGS sequence"/>
</dbReference>